<keyword evidence="1" id="KW-0597">Phosphoprotein</keyword>
<gene>
    <name evidence="3" type="ORF">A8M32_05040</name>
</gene>
<dbReference type="Pfam" id="PF00072">
    <property type="entry name" value="Response_reg"/>
    <property type="match status" value="1"/>
</dbReference>
<proteinExistence type="predicted"/>
<comment type="caution">
    <text evidence="3">The sequence shown here is derived from an EMBL/GenBank/DDBJ whole genome shotgun (WGS) entry which is preliminary data.</text>
</comment>
<reference evidence="4" key="1">
    <citation type="submission" date="2016-05" db="EMBL/GenBank/DDBJ databases">
        <authorList>
            <person name="Li Y."/>
        </authorList>
    </citation>
    <scope>NUCLEOTIDE SEQUENCE [LARGE SCALE GENOMIC DNA]</scope>
    <source>
        <strain evidence="4">YIC4027</strain>
    </source>
</reference>
<protein>
    <recommendedName>
        <fullName evidence="2">Response regulatory domain-containing protein</fullName>
    </recommendedName>
</protein>
<dbReference type="RefSeq" id="WP_069457322.1">
    <property type="nucleotide sequence ID" value="NZ_LYBW01000044.1"/>
</dbReference>
<dbReference type="SUPFAM" id="SSF52172">
    <property type="entry name" value="CheY-like"/>
    <property type="match status" value="1"/>
</dbReference>
<sequence length="124" mass="13633">MSADRRLVGLHILVVEDEFLIAMELEDAIAQMGATVTMVGGRTEALDALANERPDGAILDVQLGEEMSYDVAEQLIALKVPFILATGFEGTILPPHLRDRPRLSKPFAPADLERLAVQVFRARH</sequence>
<evidence type="ECO:0000256" key="1">
    <source>
        <dbReference type="PROSITE-ProRule" id="PRU00169"/>
    </source>
</evidence>
<keyword evidence="4" id="KW-1185">Reference proteome</keyword>
<name>A0A1E3VHS0_9HYPH</name>
<feature type="domain" description="Response regulatory" evidence="2">
    <location>
        <begin position="11"/>
        <end position="120"/>
    </location>
</feature>
<evidence type="ECO:0000259" key="2">
    <source>
        <dbReference type="PROSITE" id="PS50110"/>
    </source>
</evidence>
<dbReference type="PROSITE" id="PS50110">
    <property type="entry name" value="RESPONSE_REGULATORY"/>
    <property type="match status" value="1"/>
</dbReference>
<evidence type="ECO:0000313" key="4">
    <source>
        <dbReference type="Proteomes" id="UP000094342"/>
    </source>
</evidence>
<dbReference type="Gene3D" id="3.40.50.2300">
    <property type="match status" value="1"/>
</dbReference>
<feature type="modified residue" description="4-aspartylphosphate" evidence="1">
    <location>
        <position position="60"/>
    </location>
</feature>
<dbReference type="SMART" id="SM00448">
    <property type="entry name" value="REC"/>
    <property type="match status" value="1"/>
</dbReference>
<dbReference type="EMBL" id="LYBW01000044">
    <property type="protein sequence ID" value="ODR92406.1"/>
    <property type="molecule type" value="Genomic_DNA"/>
</dbReference>
<dbReference type="InterPro" id="IPR011006">
    <property type="entry name" value="CheY-like_superfamily"/>
</dbReference>
<evidence type="ECO:0000313" key="3">
    <source>
        <dbReference type="EMBL" id="ODR92406.1"/>
    </source>
</evidence>
<accession>A0A1E3VHS0</accession>
<dbReference type="Proteomes" id="UP000094342">
    <property type="component" value="Unassembled WGS sequence"/>
</dbReference>
<dbReference type="AlphaFoldDB" id="A0A1E3VHS0"/>
<organism evidence="3 4">
    <name type="scientific">Sinorhizobium alkalisoli</name>
    <dbReference type="NCBI Taxonomy" id="1752398"/>
    <lineage>
        <taxon>Bacteria</taxon>
        <taxon>Pseudomonadati</taxon>
        <taxon>Pseudomonadota</taxon>
        <taxon>Alphaproteobacteria</taxon>
        <taxon>Hyphomicrobiales</taxon>
        <taxon>Rhizobiaceae</taxon>
        <taxon>Sinorhizobium/Ensifer group</taxon>
        <taxon>Sinorhizobium</taxon>
    </lineage>
</organism>
<dbReference type="InterPro" id="IPR001789">
    <property type="entry name" value="Sig_transdc_resp-reg_receiver"/>
</dbReference>
<dbReference type="GO" id="GO:0000160">
    <property type="term" value="P:phosphorelay signal transduction system"/>
    <property type="evidence" value="ECO:0007669"/>
    <property type="project" value="InterPro"/>
</dbReference>
<dbReference type="STRING" id="1752398.A8M32_05040"/>